<reference evidence="2" key="2">
    <citation type="submission" date="2015-01" db="EMBL/GenBank/DDBJ databases">
        <title>Evolutionary Origins and Diversification of the Mycorrhizal Mutualists.</title>
        <authorList>
            <consortium name="DOE Joint Genome Institute"/>
            <consortium name="Mycorrhizal Genomics Consortium"/>
            <person name="Kohler A."/>
            <person name="Kuo A."/>
            <person name="Nagy L.G."/>
            <person name="Floudas D."/>
            <person name="Copeland A."/>
            <person name="Barry K.W."/>
            <person name="Cichocki N."/>
            <person name="Veneault-Fourrey C."/>
            <person name="LaButti K."/>
            <person name="Lindquist E.A."/>
            <person name="Lipzen A."/>
            <person name="Lundell T."/>
            <person name="Morin E."/>
            <person name="Murat C."/>
            <person name="Riley R."/>
            <person name="Ohm R."/>
            <person name="Sun H."/>
            <person name="Tunlid A."/>
            <person name="Henrissat B."/>
            <person name="Grigoriev I.V."/>
            <person name="Hibbett D.S."/>
            <person name="Martin F."/>
        </authorList>
    </citation>
    <scope>NUCLEOTIDE SEQUENCE [LARGE SCALE GENOMIC DNA]</scope>
    <source>
        <strain evidence="2">F 1598</strain>
    </source>
</reference>
<dbReference type="HOGENOM" id="CLU_3069495_0_0_1"/>
<dbReference type="InParanoid" id="A0A0C3CCI2"/>
<dbReference type="EMBL" id="KN832979">
    <property type="protein sequence ID" value="KIM87397.1"/>
    <property type="molecule type" value="Genomic_DNA"/>
</dbReference>
<keyword evidence="2" id="KW-1185">Reference proteome</keyword>
<evidence type="ECO:0000313" key="1">
    <source>
        <dbReference type="EMBL" id="KIM87397.1"/>
    </source>
</evidence>
<accession>A0A0C3CCI2</accession>
<reference evidence="1 2" key="1">
    <citation type="submission" date="2014-04" db="EMBL/GenBank/DDBJ databases">
        <authorList>
            <consortium name="DOE Joint Genome Institute"/>
            <person name="Kuo A."/>
            <person name="Tarkka M."/>
            <person name="Buscot F."/>
            <person name="Kohler A."/>
            <person name="Nagy L.G."/>
            <person name="Floudas D."/>
            <person name="Copeland A."/>
            <person name="Barry K.W."/>
            <person name="Cichocki N."/>
            <person name="Veneault-Fourrey C."/>
            <person name="LaButti K."/>
            <person name="Lindquist E.A."/>
            <person name="Lipzen A."/>
            <person name="Lundell T."/>
            <person name="Morin E."/>
            <person name="Murat C."/>
            <person name="Sun H."/>
            <person name="Tunlid A."/>
            <person name="Henrissat B."/>
            <person name="Grigoriev I.V."/>
            <person name="Hibbett D.S."/>
            <person name="Martin F."/>
            <person name="Nordberg H.P."/>
            <person name="Cantor M.N."/>
            <person name="Hua S.X."/>
        </authorList>
    </citation>
    <scope>NUCLEOTIDE SEQUENCE [LARGE SCALE GENOMIC DNA]</scope>
    <source>
        <strain evidence="1 2">F 1598</strain>
    </source>
</reference>
<organism evidence="1 2">
    <name type="scientific">Piloderma croceum (strain F 1598)</name>
    <dbReference type="NCBI Taxonomy" id="765440"/>
    <lineage>
        <taxon>Eukaryota</taxon>
        <taxon>Fungi</taxon>
        <taxon>Dikarya</taxon>
        <taxon>Basidiomycota</taxon>
        <taxon>Agaricomycotina</taxon>
        <taxon>Agaricomycetes</taxon>
        <taxon>Agaricomycetidae</taxon>
        <taxon>Atheliales</taxon>
        <taxon>Atheliaceae</taxon>
        <taxon>Piloderma</taxon>
    </lineage>
</organism>
<evidence type="ECO:0000313" key="2">
    <source>
        <dbReference type="Proteomes" id="UP000054166"/>
    </source>
</evidence>
<sequence>MICAFRSEYYDCGASDFFNKSRRGDSDRAFAKCLRMHCGANNSKFDCNLVSSF</sequence>
<dbReference type="Proteomes" id="UP000054166">
    <property type="component" value="Unassembled WGS sequence"/>
</dbReference>
<name>A0A0C3CCI2_PILCF</name>
<dbReference type="AlphaFoldDB" id="A0A0C3CCI2"/>
<protein>
    <submittedName>
        <fullName evidence="1">Uncharacterized protein</fullName>
    </submittedName>
</protein>
<gene>
    <name evidence="1" type="ORF">PILCRDRAFT_814915</name>
</gene>
<proteinExistence type="predicted"/>